<dbReference type="EMBL" id="CAUOFW020002835">
    <property type="protein sequence ID" value="CAK9156326.1"/>
    <property type="molecule type" value="Genomic_DNA"/>
</dbReference>
<accession>A0ABC8SJX2</accession>
<evidence type="ECO:0000313" key="1">
    <source>
        <dbReference type="EMBL" id="CAK9156326.1"/>
    </source>
</evidence>
<protein>
    <recommendedName>
        <fullName evidence="3">ALBINO3-like protein 3, mitochondrial</fullName>
    </recommendedName>
</protein>
<gene>
    <name evidence="1" type="ORF">ILEXP_LOCUS24830</name>
</gene>
<evidence type="ECO:0000313" key="2">
    <source>
        <dbReference type="Proteomes" id="UP001642360"/>
    </source>
</evidence>
<dbReference type="AlphaFoldDB" id="A0ABC8SJX2"/>
<evidence type="ECO:0008006" key="3">
    <source>
        <dbReference type="Google" id="ProtNLM"/>
    </source>
</evidence>
<proteinExistence type="predicted"/>
<sequence>MRETRTKFELFLAGPPKEVEDVDLLILASQWAGVASVRQGKNAEGIEHLERVARLKEPENSKSKAHYFDALLLLASALYKEGRKAEAAKYLRLAAAYNPAYNVYLEQCEDDEDDFVSDLVNSRREDY</sequence>
<dbReference type="Gene3D" id="1.25.40.10">
    <property type="entry name" value="Tetratricopeptide repeat domain"/>
    <property type="match status" value="1"/>
</dbReference>
<name>A0ABC8SJX2_9AQUA</name>
<keyword evidence="2" id="KW-1185">Reference proteome</keyword>
<dbReference type="Proteomes" id="UP001642360">
    <property type="component" value="Unassembled WGS sequence"/>
</dbReference>
<dbReference type="SUPFAM" id="SSF48452">
    <property type="entry name" value="TPR-like"/>
    <property type="match status" value="1"/>
</dbReference>
<organism evidence="1 2">
    <name type="scientific">Ilex paraguariensis</name>
    <name type="common">yerba mate</name>
    <dbReference type="NCBI Taxonomy" id="185542"/>
    <lineage>
        <taxon>Eukaryota</taxon>
        <taxon>Viridiplantae</taxon>
        <taxon>Streptophyta</taxon>
        <taxon>Embryophyta</taxon>
        <taxon>Tracheophyta</taxon>
        <taxon>Spermatophyta</taxon>
        <taxon>Magnoliopsida</taxon>
        <taxon>eudicotyledons</taxon>
        <taxon>Gunneridae</taxon>
        <taxon>Pentapetalae</taxon>
        <taxon>asterids</taxon>
        <taxon>campanulids</taxon>
        <taxon>Aquifoliales</taxon>
        <taxon>Aquifoliaceae</taxon>
        <taxon>Ilex</taxon>
    </lineage>
</organism>
<dbReference type="InterPro" id="IPR011990">
    <property type="entry name" value="TPR-like_helical_dom_sf"/>
</dbReference>
<comment type="caution">
    <text evidence="1">The sequence shown here is derived from an EMBL/GenBank/DDBJ whole genome shotgun (WGS) entry which is preliminary data.</text>
</comment>
<reference evidence="1 2" key="1">
    <citation type="submission" date="2024-02" db="EMBL/GenBank/DDBJ databases">
        <authorList>
            <person name="Vignale AGUSTIN F."/>
            <person name="Sosa J E."/>
            <person name="Modenutti C."/>
        </authorList>
    </citation>
    <scope>NUCLEOTIDE SEQUENCE [LARGE SCALE GENOMIC DNA]</scope>
</reference>